<dbReference type="AlphaFoldDB" id="V5F3F8"/>
<feature type="region of interest" description="Disordered" evidence="6">
    <location>
        <begin position="476"/>
        <end position="543"/>
    </location>
</feature>
<feature type="region of interest" description="Disordered" evidence="6">
    <location>
        <begin position="790"/>
        <end position="872"/>
    </location>
</feature>
<dbReference type="HOGENOM" id="CLU_329457_0_0_1"/>
<keyword evidence="3" id="KW-0645">Protease</keyword>
<dbReference type="GO" id="GO:0006508">
    <property type="term" value="P:proteolysis"/>
    <property type="evidence" value="ECO:0007669"/>
    <property type="project" value="UniProtKB-KW"/>
</dbReference>
<dbReference type="STRING" id="1365824.V5F3F8"/>
<dbReference type="OMA" id="HEPNGAS"/>
<evidence type="ECO:0000313" key="9">
    <source>
        <dbReference type="Proteomes" id="UP000019377"/>
    </source>
</evidence>
<feature type="region of interest" description="Disordered" evidence="6">
    <location>
        <begin position="113"/>
        <end position="168"/>
    </location>
</feature>
<feature type="compositionally biased region" description="Polar residues" evidence="6">
    <location>
        <begin position="825"/>
        <end position="838"/>
    </location>
</feature>
<evidence type="ECO:0000256" key="6">
    <source>
        <dbReference type="SAM" id="MobiDB-lite"/>
    </source>
</evidence>
<dbReference type="InterPro" id="IPR038765">
    <property type="entry name" value="Papain-like_cys_pep_sf"/>
</dbReference>
<keyword evidence="9" id="KW-1185">Reference proteome</keyword>
<evidence type="ECO:0000256" key="1">
    <source>
        <dbReference type="ARBA" id="ARBA00005234"/>
    </source>
</evidence>
<keyword evidence="5" id="KW-0378">Hydrolase</keyword>
<keyword evidence="2" id="KW-0597">Phosphoprotein</keyword>
<proteinExistence type="inferred from homology"/>
<feature type="region of interest" description="Disordered" evidence="6">
    <location>
        <begin position="679"/>
        <end position="717"/>
    </location>
</feature>
<accession>V5F3F8</accession>
<feature type="compositionally biased region" description="Basic and acidic residues" evidence="6">
    <location>
        <begin position="485"/>
        <end position="498"/>
    </location>
</feature>
<dbReference type="GO" id="GO:0016926">
    <property type="term" value="P:protein desumoylation"/>
    <property type="evidence" value="ECO:0007669"/>
    <property type="project" value="TreeGrafter"/>
</dbReference>
<evidence type="ECO:0000313" key="8">
    <source>
        <dbReference type="EMBL" id="EST10029.1"/>
    </source>
</evidence>
<feature type="domain" description="Ubiquitin-like protease family profile" evidence="7">
    <location>
        <begin position="235"/>
        <end position="605"/>
    </location>
</feature>
<dbReference type="eggNOG" id="KOG0779">
    <property type="taxonomic scope" value="Eukaryota"/>
</dbReference>
<dbReference type="OrthoDB" id="442460at2759"/>
<dbReference type="EMBL" id="KI545851">
    <property type="protein sequence ID" value="EST10029.1"/>
    <property type="molecule type" value="Genomic_DNA"/>
</dbReference>
<evidence type="ECO:0000256" key="4">
    <source>
        <dbReference type="ARBA" id="ARBA00022786"/>
    </source>
</evidence>
<reference evidence="9" key="1">
    <citation type="journal article" date="2013" name="Genome Announc.">
        <title>Draft genome sequence of Pseudozyma brasiliensis sp. nov. strain GHG001, a high producer of endo-1,4-xylanase isolated from an insect pest of sugarcane.</title>
        <authorList>
            <person name="Oliveira J.V.D.C."/>
            <person name="dos Santos R.A.C."/>
            <person name="Borges T.A."/>
            <person name="Riano-Pachon D.M."/>
            <person name="Goldman G.H."/>
        </authorList>
    </citation>
    <scope>NUCLEOTIDE SEQUENCE [LARGE SCALE GENOMIC DNA]</scope>
    <source>
        <strain evidence="9">GHG001</strain>
    </source>
</reference>
<dbReference type="Proteomes" id="UP000019377">
    <property type="component" value="Unassembled WGS sequence"/>
</dbReference>
<feature type="compositionally biased region" description="Polar residues" evidence="6">
    <location>
        <begin position="797"/>
        <end position="807"/>
    </location>
</feature>
<dbReference type="Pfam" id="PF02902">
    <property type="entry name" value="Peptidase_C48"/>
    <property type="match status" value="2"/>
</dbReference>
<comment type="similarity">
    <text evidence="1">Belongs to the peptidase C48 family.</text>
</comment>
<dbReference type="Gene3D" id="1.10.418.20">
    <property type="match status" value="2"/>
</dbReference>
<dbReference type="Gene3D" id="3.30.310.130">
    <property type="entry name" value="Ubiquitin-related"/>
    <property type="match status" value="1"/>
</dbReference>
<dbReference type="InterPro" id="IPR051947">
    <property type="entry name" value="Sentrin-specific_protease"/>
</dbReference>
<dbReference type="SUPFAM" id="SSF54001">
    <property type="entry name" value="Cysteine proteinases"/>
    <property type="match status" value="1"/>
</dbReference>
<dbReference type="PANTHER" id="PTHR46896">
    <property type="entry name" value="SENTRIN-SPECIFIC PROTEASE"/>
    <property type="match status" value="1"/>
</dbReference>
<keyword evidence="4" id="KW-0833">Ubl conjugation pathway</keyword>
<feature type="compositionally biased region" description="Low complexity" evidence="6">
    <location>
        <begin position="862"/>
        <end position="872"/>
    </location>
</feature>
<feature type="region of interest" description="Disordered" evidence="6">
    <location>
        <begin position="187"/>
        <end position="215"/>
    </location>
</feature>
<dbReference type="GO" id="GO:0070139">
    <property type="term" value="F:SUMO-specific endopeptidase activity"/>
    <property type="evidence" value="ECO:0007669"/>
    <property type="project" value="TreeGrafter"/>
</dbReference>
<dbReference type="GO" id="GO:0005737">
    <property type="term" value="C:cytoplasm"/>
    <property type="evidence" value="ECO:0007669"/>
    <property type="project" value="TreeGrafter"/>
</dbReference>
<evidence type="ECO:0000256" key="2">
    <source>
        <dbReference type="ARBA" id="ARBA00022553"/>
    </source>
</evidence>
<protein>
    <recommendedName>
        <fullName evidence="7">Ubiquitin-like protease family profile domain-containing protein</fullName>
    </recommendedName>
</protein>
<organism evidence="8 9">
    <name type="scientific">Kalmanozyma brasiliensis (strain GHG001)</name>
    <name type="common">Yeast</name>
    <name type="synonym">Pseudozyma brasiliensis</name>
    <dbReference type="NCBI Taxonomy" id="1365824"/>
    <lineage>
        <taxon>Eukaryota</taxon>
        <taxon>Fungi</taxon>
        <taxon>Dikarya</taxon>
        <taxon>Basidiomycota</taxon>
        <taxon>Ustilaginomycotina</taxon>
        <taxon>Ustilaginomycetes</taxon>
        <taxon>Ustilaginales</taxon>
        <taxon>Ustilaginaceae</taxon>
        <taxon>Kalmanozyma</taxon>
    </lineage>
</organism>
<name>V5F3F8_KALBG</name>
<dbReference type="PANTHER" id="PTHR46896:SF3">
    <property type="entry name" value="FI06413P-RELATED"/>
    <property type="match status" value="1"/>
</dbReference>
<feature type="compositionally biased region" description="Polar residues" evidence="6">
    <location>
        <begin position="513"/>
        <end position="525"/>
    </location>
</feature>
<evidence type="ECO:0000259" key="7">
    <source>
        <dbReference type="PROSITE" id="PS50600"/>
    </source>
</evidence>
<feature type="region of interest" description="Disordered" evidence="6">
    <location>
        <begin position="382"/>
        <end position="406"/>
    </location>
</feature>
<evidence type="ECO:0000256" key="3">
    <source>
        <dbReference type="ARBA" id="ARBA00022670"/>
    </source>
</evidence>
<dbReference type="PROSITE" id="PS50600">
    <property type="entry name" value="ULP_PROTEASE"/>
    <property type="match status" value="1"/>
</dbReference>
<sequence>MIKIQFSDLRKAHLSKQDVNECGVLCFSLKYGSDGAKLMQDKFRDFDPSASGGADEIYLIAQHSVPAELLAYKKAAQMVRASLERVLDKSHIHWLNEASAKTKVGTVDRVKQADWPKPSKTTPRRTLIFPGAGRLPDTQARRETPRSSFYDPPRASRTKTFDIQPASPKAAAPVSIDIDMTDAFASSKSPTLPSLKVPKQYKASPAPAPAPKVEIRRPRASSDGVILEYPFDRGMPLRGEDFDRLLDEGFLNDFNIEFGTTQIQEQIRKRDPALADSIHFFNTFFATVLRESSVEHSYPRLRRWVKGDLFSKKYIVIPVNENYHWYLAIIVNPGYLLSDHVKDSVSEQDKEEVASALAIPPKARTPPVALPEGVVDVVEPEQPREANAPGSSEPLTPPLPPLHLPLSSKASASLPAAIDVDGRSRGDTPPKAKAEPASLDHTFIITLDSLGQKHIKLSNKLYEYLWREAWDKKKPLASRTAFQSGDEKPKLTTAKESEQPGTPPTMVADPPAANTNGEQPSNQKTGGPKDSADESSEDGNDVGNGVRVLQVQDARRQPAHATSKSSEAEAWAKTLPKPVYISAQVPEQPNFCDCGVYLLHYIDRFFREPDDLLKLVVEAKNEITDVGKSGPSARQQVKDDVKRRVAAAWEAGEVSSKRAYWRTKLVELSEEWQAYKKAKKEGANQVETSKPKVDGDEQHEPNGASQQRPAQPTNGESDVLMADAQQENTADEVPGLDLCDMSSFERTLHAVERGNASIDDIERSVSDCVLGKDPVANRQDDEIIAQALAKGKASAYRGQSQEASNGDQEGGGPQDATAQWHFNFRETSPLHTASSVTETPDADTEPAAAKQTEADPVSPTLSASSAASPRLD</sequence>
<gene>
    <name evidence="8" type="ORF">PSEUBRA_SCAF1g00500</name>
</gene>
<feature type="non-terminal residue" evidence="8">
    <location>
        <position position="872"/>
    </location>
</feature>
<dbReference type="InterPro" id="IPR003653">
    <property type="entry name" value="Peptidase_C48_C"/>
</dbReference>
<dbReference type="GO" id="GO:0005634">
    <property type="term" value="C:nucleus"/>
    <property type="evidence" value="ECO:0007669"/>
    <property type="project" value="TreeGrafter"/>
</dbReference>
<feature type="compositionally biased region" description="Basic and acidic residues" evidence="6">
    <location>
        <begin position="689"/>
        <end position="700"/>
    </location>
</feature>
<dbReference type="GeneID" id="27418691"/>
<evidence type="ECO:0000256" key="5">
    <source>
        <dbReference type="ARBA" id="ARBA00022801"/>
    </source>
</evidence>
<feature type="compositionally biased region" description="Polar residues" evidence="6">
    <location>
        <begin position="703"/>
        <end position="716"/>
    </location>
</feature>